<evidence type="ECO:0000313" key="1">
    <source>
        <dbReference type="EMBL" id="VAW29392.1"/>
    </source>
</evidence>
<name>A0A3B0USX2_9ZZZZ</name>
<gene>
    <name evidence="1" type="ORF">MNBD_BACTEROID07-245</name>
</gene>
<dbReference type="EMBL" id="UOET01000359">
    <property type="protein sequence ID" value="VAW29392.1"/>
    <property type="molecule type" value="Genomic_DNA"/>
</dbReference>
<sequence>MLFSMGNIQEATNQKKQISSKKQFDDIHKDMAEEDETILMLFRIGKPISEVPRSMRMDAGDFIEGDF</sequence>
<proteinExistence type="predicted"/>
<organism evidence="1">
    <name type="scientific">hydrothermal vent metagenome</name>
    <dbReference type="NCBI Taxonomy" id="652676"/>
    <lineage>
        <taxon>unclassified sequences</taxon>
        <taxon>metagenomes</taxon>
        <taxon>ecological metagenomes</taxon>
    </lineage>
</organism>
<dbReference type="AlphaFoldDB" id="A0A3B0USX2"/>
<reference evidence="1" key="1">
    <citation type="submission" date="2018-06" db="EMBL/GenBank/DDBJ databases">
        <authorList>
            <person name="Zhirakovskaya E."/>
        </authorList>
    </citation>
    <scope>NUCLEOTIDE SEQUENCE</scope>
</reference>
<accession>A0A3B0USX2</accession>
<protein>
    <submittedName>
        <fullName evidence="1">Uncharacterized protein</fullName>
    </submittedName>
</protein>